<keyword evidence="3 9" id="KW-0378">Hydrolase</keyword>
<dbReference type="RefSeq" id="WP_380975993.1">
    <property type="nucleotide sequence ID" value="NZ_JBHTEF010000001.1"/>
</dbReference>
<evidence type="ECO:0000256" key="6">
    <source>
        <dbReference type="ARBA" id="ARBA00023295"/>
    </source>
</evidence>
<organism evidence="10 11">
    <name type="scientific">Schaalia naturae</name>
    <dbReference type="NCBI Taxonomy" id="635203"/>
    <lineage>
        <taxon>Bacteria</taxon>
        <taxon>Bacillati</taxon>
        <taxon>Actinomycetota</taxon>
        <taxon>Actinomycetes</taxon>
        <taxon>Actinomycetales</taxon>
        <taxon>Actinomycetaceae</taxon>
        <taxon>Schaalia</taxon>
    </lineage>
</organism>
<dbReference type="PROSITE" id="PS00572">
    <property type="entry name" value="GLYCOSYL_HYDROL_F1_1"/>
    <property type="match status" value="1"/>
</dbReference>
<keyword evidence="6 9" id="KW-0326">Glycosidase</keyword>
<protein>
    <recommendedName>
        <fullName evidence="2 9">Beta-glucosidase</fullName>
        <ecNumber evidence="2 9">3.2.1.21</ecNumber>
    </recommendedName>
</protein>
<evidence type="ECO:0000256" key="3">
    <source>
        <dbReference type="ARBA" id="ARBA00022801"/>
    </source>
</evidence>
<evidence type="ECO:0000256" key="8">
    <source>
        <dbReference type="PROSITE-ProRule" id="PRU10055"/>
    </source>
</evidence>
<dbReference type="InterPro" id="IPR018120">
    <property type="entry name" value="Glyco_hydro_1_AS"/>
</dbReference>
<dbReference type="InterPro" id="IPR017736">
    <property type="entry name" value="Glyco_hydro_1_beta-glucosidase"/>
</dbReference>
<dbReference type="PANTHER" id="PTHR10353">
    <property type="entry name" value="GLYCOSYL HYDROLASE"/>
    <property type="match status" value="1"/>
</dbReference>
<evidence type="ECO:0000313" key="11">
    <source>
        <dbReference type="Proteomes" id="UP001596527"/>
    </source>
</evidence>
<keyword evidence="11" id="KW-1185">Reference proteome</keyword>
<dbReference type="NCBIfam" id="TIGR03356">
    <property type="entry name" value="BGL"/>
    <property type="match status" value="1"/>
</dbReference>
<evidence type="ECO:0000256" key="1">
    <source>
        <dbReference type="ARBA" id="ARBA00010838"/>
    </source>
</evidence>
<accession>A0ABW2SRJ2</accession>
<sequence length="488" mass="53555">MSHRLDFPRGFRWGAATAAAQIEGAGREDGKGDSIWDALCRRPGAIADGSDIEVACDHYHRMPEDVALMRELGIGTYRFSVSWARVMPDGRAVNPAGLDFYSRLIDRLAEAGIRPWLTLYHWDLPERLQQAGGWVNRDTASLFADYAGAVYDRLGGRVPTWTTLNEPWCSSMLSYAAGEHAPGHADPVEAVAAVHHLLLAHGKAVEVLREKAARAGESPEIGLTLNFTVAHPADPSSEADRDAARRIDGLRNRLFTDPVFRGEYPEDVLQDMRSGAGADLARFVRPGDLELIGAPIDVLGVNFYNGEMVAGAAEASSSPAPDPLVRHDRFGFPHRSANIGSEWVRSVPRGLPRTDMGWEVEPDDLRQLLVRLHRDYTGPAGIPLVVTENGAAYADQPDAAGFVDDAAPDDSRTAYIRDHLAAVHRAIQEGADVDGYLVWSLLDNFEWALGYTKRFGIVHVDYETQERTPKASALWYRDVIAANAVTTE</sequence>
<dbReference type="EC" id="3.2.1.21" evidence="2 9"/>
<dbReference type="PRINTS" id="PR00131">
    <property type="entry name" value="GLHYDRLASE1"/>
</dbReference>
<evidence type="ECO:0000256" key="4">
    <source>
        <dbReference type="ARBA" id="ARBA00023001"/>
    </source>
</evidence>
<dbReference type="GO" id="GO:0008422">
    <property type="term" value="F:beta-glucosidase activity"/>
    <property type="evidence" value="ECO:0007669"/>
    <property type="project" value="UniProtKB-EC"/>
</dbReference>
<evidence type="ECO:0000256" key="7">
    <source>
        <dbReference type="ARBA" id="ARBA00023326"/>
    </source>
</evidence>
<gene>
    <name evidence="10" type="ORF">ACFQWG_13095</name>
</gene>
<dbReference type="Proteomes" id="UP001596527">
    <property type="component" value="Unassembled WGS sequence"/>
</dbReference>
<dbReference type="SUPFAM" id="SSF51445">
    <property type="entry name" value="(Trans)glycosidases"/>
    <property type="match status" value="1"/>
</dbReference>
<reference evidence="11" key="1">
    <citation type="journal article" date="2019" name="Int. J. Syst. Evol. Microbiol.">
        <title>The Global Catalogue of Microorganisms (GCM) 10K type strain sequencing project: providing services to taxonomists for standard genome sequencing and annotation.</title>
        <authorList>
            <consortium name="The Broad Institute Genomics Platform"/>
            <consortium name="The Broad Institute Genome Sequencing Center for Infectious Disease"/>
            <person name="Wu L."/>
            <person name="Ma J."/>
        </authorList>
    </citation>
    <scope>NUCLEOTIDE SEQUENCE [LARGE SCALE GENOMIC DNA]</scope>
    <source>
        <strain evidence="11">CCUG 56698</strain>
    </source>
</reference>
<dbReference type="Gene3D" id="3.20.20.80">
    <property type="entry name" value="Glycosidases"/>
    <property type="match status" value="1"/>
</dbReference>
<name>A0ABW2SRJ2_9ACTO</name>
<evidence type="ECO:0000313" key="10">
    <source>
        <dbReference type="EMBL" id="MFC7582131.1"/>
    </source>
</evidence>
<evidence type="ECO:0000256" key="5">
    <source>
        <dbReference type="ARBA" id="ARBA00023277"/>
    </source>
</evidence>
<dbReference type="PANTHER" id="PTHR10353:SF36">
    <property type="entry name" value="LP05116P"/>
    <property type="match status" value="1"/>
</dbReference>
<comment type="catalytic activity">
    <reaction evidence="9">
        <text>Hydrolysis of terminal, non-reducing beta-D-glucosyl residues with release of beta-D-glucose.</text>
        <dbReference type="EC" id="3.2.1.21"/>
    </reaction>
</comment>
<comment type="similarity">
    <text evidence="1 9">Belongs to the glycosyl hydrolase 1 family.</text>
</comment>
<dbReference type="Pfam" id="PF00232">
    <property type="entry name" value="Glyco_hydro_1"/>
    <property type="match status" value="1"/>
</dbReference>
<keyword evidence="7" id="KW-0624">Polysaccharide degradation</keyword>
<keyword evidence="4" id="KW-0136">Cellulose degradation</keyword>
<dbReference type="InterPro" id="IPR001360">
    <property type="entry name" value="Glyco_hydro_1"/>
</dbReference>
<keyword evidence="5" id="KW-0119">Carbohydrate metabolism</keyword>
<proteinExistence type="inferred from homology"/>
<evidence type="ECO:0000256" key="2">
    <source>
        <dbReference type="ARBA" id="ARBA00012744"/>
    </source>
</evidence>
<feature type="active site" description="Nucleophile" evidence="8">
    <location>
        <position position="388"/>
    </location>
</feature>
<dbReference type="InterPro" id="IPR017853">
    <property type="entry name" value="GH"/>
</dbReference>
<evidence type="ECO:0000256" key="9">
    <source>
        <dbReference type="RuleBase" id="RU361175"/>
    </source>
</evidence>
<dbReference type="EMBL" id="JBHTEF010000001">
    <property type="protein sequence ID" value="MFC7582131.1"/>
    <property type="molecule type" value="Genomic_DNA"/>
</dbReference>
<comment type="caution">
    <text evidence="10">The sequence shown here is derived from an EMBL/GenBank/DDBJ whole genome shotgun (WGS) entry which is preliminary data.</text>
</comment>